<comment type="caution">
    <text evidence="6">The sequence shown here is derived from an EMBL/GenBank/DDBJ whole genome shotgun (WGS) entry which is preliminary data.</text>
</comment>
<keyword evidence="7" id="KW-1185">Reference proteome</keyword>
<sequence>MSRVDHMDVAAYALGVLDAQDMERFEEHLASCWACAAELETMVPVVGLLSDIDAESVTALEQTHSNPILLDRTLVAMRTHRRRARFRQILATAAAVVVFGGVTGVVFSNLADGGTAPPPVAGPTLGTLEPPNSRPGNPGDPGQGGTEQEGKQVNATDPETGVQATFFLDSKDFGTNVAFTLAKLPGPRECRLVVVRKDASTEIISSWAVPPDGYGTISNPQRLALSAATSSKLDDVKHFQVEQVDSKGVGTPLVTVPAN</sequence>
<feature type="region of interest" description="Disordered" evidence="3">
    <location>
        <begin position="117"/>
        <end position="153"/>
    </location>
</feature>
<gene>
    <name evidence="6" type="ORF">D2L64_21640</name>
</gene>
<evidence type="ECO:0000313" key="7">
    <source>
        <dbReference type="Proteomes" id="UP000283832"/>
    </source>
</evidence>
<evidence type="ECO:0000259" key="5">
    <source>
        <dbReference type="Pfam" id="PF13490"/>
    </source>
</evidence>
<dbReference type="Pfam" id="PF13490">
    <property type="entry name" value="zf-HC2"/>
    <property type="match status" value="1"/>
</dbReference>
<evidence type="ECO:0000256" key="1">
    <source>
        <dbReference type="ARBA" id="ARBA00023015"/>
    </source>
</evidence>
<dbReference type="InterPro" id="IPR027383">
    <property type="entry name" value="Znf_put"/>
</dbReference>
<proteinExistence type="predicted"/>
<feature type="domain" description="Putative zinc-finger" evidence="5">
    <location>
        <begin position="10"/>
        <end position="35"/>
    </location>
</feature>
<accession>A0A418MPX0</accession>
<evidence type="ECO:0000256" key="3">
    <source>
        <dbReference type="SAM" id="MobiDB-lite"/>
    </source>
</evidence>
<dbReference type="AlphaFoldDB" id="A0A418MPX0"/>
<feature type="transmembrane region" description="Helical" evidence="4">
    <location>
        <begin position="89"/>
        <end position="111"/>
    </location>
</feature>
<reference evidence="6 7" key="1">
    <citation type="submission" date="2018-08" db="EMBL/GenBank/DDBJ databases">
        <title>Jishengella sp. nov., isolated from a root of Azadirachta indica A. Juss. var. siamensis Valenton.</title>
        <authorList>
            <person name="Kuncharoen N."/>
            <person name="Tanasupawat S."/>
            <person name="Kudo T."/>
            <person name="Ohkuma M."/>
        </authorList>
    </citation>
    <scope>NUCLEOTIDE SEQUENCE [LARGE SCALE GENOMIC DNA]</scope>
    <source>
        <strain evidence="6 7">AZ1-13</strain>
    </source>
</reference>
<keyword evidence="2" id="KW-0804">Transcription</keyword>
<dbReference type="RefSeq" id="WP_119579048.1">
    <property type="nucleotide sequence ID" value="NZ_QXEC01000025.1"/>
</dbReference>
<evidence type="ECO:0000256" key="2">
    <source>
        <dbReference type="ARBA" id="ARBA00023163"/>
    </source>
</evidence>
<organism evidence="6 7">
    <name type="scientific">Micromonospora radicis</name>
    <dbReference type="NCBI Taxonomy" id="1894971"/>
    <lineage>
        <taxon>Bacteria</taxon>
        <taxon>Bacillati</taxon>
        <taxon>Actinomycetota</taxon>
        <taxon>Actinomycetes</taxon>
        <taxon>Micromonosporales</taxon>
        <taxon>Micromonosporaceae</taxon>
        <taxon>Micromonospora</taxon>
    </lineage>
</organism>
<keyword evidence="4" id="KW-0812">Transmembrane</keyword>
<dbReference type="InterPro" id="IPR041916">
    <property type="entry name" value="Anti_sigma_zinc_sf"/>
</dbReference>
<dbReference type="Gene3D" id="1.10.10.1320">
    <property type="entry name" value="Anti-sigma factor, zinc-finger domain"/>
    <property type="match status" value="1"/>
</dbReference>
<keyword evidence="1" id="KW-0805">Transcription regulation</keyword>
<protein>
    <submittedName>
        <fullName evidence="6">Zf-HC2 domain-containing protein</fullName>
    </submittedName>
</protein>
<evidence type="ECO:0000313" key="6">
    <source>
        <dbReference type="EMBL" id="RIV35549.1"/>
    </source>
</evidence>
<dbReference type="OrthoDB" id="5185837at2"/>
<keyword evidence="4" id="KW-0472">Membrane</keyword>
<evidence type="ECO:0000256" key="4">
    <source>
        <dbReference type="SAM" id="Phobius"/>
    </source>
</evidence>
<dbReference type="Proteomes" id="UP000283832">
    <property type="component" value="Unassembled WGS sequence"/>
</dbReference>
<keyword evidence="4" id="KW-1133">Transmembrane helix</keyword>
<name>A0A418MPX0_9ACTN</name>
<dbReference type="EMBL" id="QXEC01000025">
    <property type="protein sequence ID" value="RIV35549.1"/>
    <property type="molecule type" value="Genomic_DNA"/>
</dbReference>